<dbReference type="InterPro" id="IPR036869">
    <property type="entry name" value="J_dom_sf"/>
</dbReference>
<evidence type="ECO:0000256" key="1">
    <source>
        <dbReference type="SAM" id="MobiDB-lite"/>
    </source>
</evidence>
<feature type="compositionally biased region" description="Basic and acidic residues" evidence="1">
    <location>
        <begin position="141"/>
        <end position="162"/>
    </location>
</feature>
<reference evidence="3 4" key="1">
    <citation type="submission" date="2019-08" db="EMBL/GenBank/DDBJ databases">
        <authorList>
            <person name="Peeters C."/>
        </authorList>
    </citation>
    <scope>NUCLEOTIDE SEQUENCE [LARGE SCALE GENOMIC DNA]</scope>
    <source>
        <strain evidence="3 4">LMG 30175</strain>
    </source>
</reference>
<accession>A0A5E4XYY6</accession>
<feature type="domain" description="J" evidence="2">
    <location>
        <begin position="3"/>
        <end position="69"/>
    </location>
</feature>
<dbReference type="SMART" id="SM00271">
    <property type="entry name" value="DnaJ"/>
    <property type="match status" value="1"/>
</dbReference>
<dbReference type="Gene3D" id="1.10.287.110">
    <property type="entry name" value="DnaJ domain"/>
    <property type="match status" value="1"/>
</dbReference>
<dbReference type="SUPFAM" id="SSF46565">
    <property type="entry name" value="Chaperone J-domain"/>
    <property type="match status" value="1"/>
</dbReference>
<sequence length="211" mass="23742">MTTLYEMLGVCEDATDEQIKRGYRRAAMKAHPDRNVGCEASANARFQEINEAYAILSDPAQRRVYDAVYAEEMLRHARRREEEERLQAEREAAYTRFVALAMRFAEQGHNRDVVFGVLLGSDCELQLAGQIAGSVIELHASRQPDASRDAQRDDPMPQRDEGATQTASPQDAQASDRMPQSAPEGDARRGDERAHANFFSVLWQSMFGLHP</sequence>
<dbReference type="PRINTS" id="PR00625">
    <property type="entry name" value="JDOMAIN"/>
</dbReference>
<dbReference type="EMBL" id="CABPRZ010000020">
    <property type="protein sequence ID" value="VVE41443.1"/>
    <property type="molecule type" value="Genomic_DNA"/>
</dbReference>
<dbReference type="Proteomes" id="UP000414233">
    <property type="component" value="Unassembled WGS sequence"/>
</dbReference>
<dbReference type="RefSeq" id="WP_150698882.1">
    <property type="nucleotide sequence ID" value="NZ_CABPRZ010000020.1"/>
</dbReference>
<dbReference type="Pfam" id="PF00226">
    <property type="entry name" value="DnaJ"/>
    <property type="match status" value="1"/>
</dbReference>
<dbReference type="PANTHER" id="PTHR43948:SF10">
    <property type="entry name" value="MRJ, ISOFORM E"/>
    <property type="match status" value="1"/>
</dbReference>
<dbReference type="PANTHER" id="PTHR43948">
    <property type="entry name" value="DNAJ HOMOLOG SUBFAMILY B"/>
    <property type="match status" value="1"/>
</dbReference>
<keyword evidence="4" id="KW-1185">Reference proteome</keyword>
<dbReference type="AlphaFoldDB" id="A0A5E4XYY6"/>
<dbReference type="GO" id="GO:0051087">
    <property type="term" value="F:protein-folding chaperone binding"/>
    <property type="evidence" value="ECO:0007669"/>
    <property type="project" value="TreeGrafter"/>
</dbReference>
<dbReference type="PROSITE" id="PS50076">
    <property type="entry name" value="DNAJ_2"/>
    <property type="match status" value="1"/>
</dbReference>
<proteinExistence type="predicted"/>
<name>A0A5E4XYY6_9BURK</name>
<evidence type="ECO:0000259" key="2">
    <source>
        <dbReference type="PROSITE" id="PS50076"/>
    </source>
</evidence>
<dbReference type="GO" id="GO:0051082">
    <property type="term" value="F:unfolded protein binding"/>
    <property type="evidence" value="ECO:0007669"/>
    <property type="project" value="TreeGrafter"/>
</dbReference>
<dbReference type="PROSITE" id="PS00636">
    <property type="entry name" value="DNAJ_1"/>
    <property type="match status" value="1"/>
</dbReference>
<dbReference type="GO" id="GO:0005737">
    <property type="term" value="C:cytoplasm"/>
    <property type="evidence" value="ECO:0007669"/>
    <property type="project" value="TreeGrafter"/>
</dbReference>
<dbReference type="CDD" id="cd06257">
    <property type="entry name" value="DnaJ"/>
    <property type="match status" value="1"/>
</dbReference>
<protein>
    <submittedName>
        <fullName evidence="3">Molecular chaperone DnaJ</fullName>
    </submittedName>
</protein>
<dbReference type="InterPro" id="IPR018253">
    <property type="entry name" value="DnaJ_domain_CS"/>
</dbReference>
<dbReference type="OrthoDB" id="9779622at2"/>
<feature type="compositionally biased region" description="Polar residues" evidence="1">
    <location>
        <begin position="163"/>
        <end position="173"/>
    </location>
</feature>
<evidence type="ECO:0000313" key="3">
    <source>
        <dbReference type="EMBL" id="VVE41443.1"/>
    </source>
</evidence>
<feature type="region of interest" description="Disordered" evidence="1">
    <location>
        <begin position="141"/>
        <end position="193"/>
    </location>
</feature>
<organism evidence="3 4">
    <name type="scientific">Pandoraea terrae</name>
    <dbReference type="NCBI Taxonomy" id="1537710"/>
    <lineage>
        <taxon>Bacteria</taxon>
        <taxon>Pseudomonadati</taxon>
        <taxon>Pseudomonadota</taxon>
        <taxon>Betaproteobacteria</taxon>
        <taxon>Burkholderiales</taxon>
        <taxon>Burkholderiaceae</taxon>
        <taxon>Pandoraea</taxon>
    </lineage>
</organism>
<gene>
    <name evidence="3" type="ORF">PTE30175_04081</name>
</gene>
<evidence type="ECO:0000313" key="4">
    <source>
        <dbReference type="Proteomes" id="UP000414233"/>
    </source>
</evidence>
<dbReference type="GO" id="GO:0044183">
    <property type="term" value="F:protein folding chaperone"/>
    <property type="evidence" value="ECO:0007669"/>
    <property type="project" value="TreeGrafter"/>
</dbReference>
<dbReference type="InterPro" id="IPR001623">
    <property type="entry name" value="DnaJ_domain"/>
</dbReference>